<dbReference type="NCBIfam" id="TIGR01262">
    <property type="entry name" value="maiA"/>
    <property type="match status" value="1"/>
</dbReference>
<evidence type="ECO:0000256" key="1">
    <source>
        <dbReference type="ARBA" id="ARBA00010007"/>
    </source>
</evidence>
<dbReference type="SFLD" id="SFLDG00358">
    <property type="entry name" value="Main_(cytGST)"/>
    <property type="match status" value="1"/>
</dbReference>
<dbReference type="SUPFAM" id="SSF47616">
    <property type="entry name" value="GST C-terminal domain-like"/>
    <property type="match status" value="1"/>
</dbReference>
<evidence type="ECO:0000256" key="2">
    <source>
        <dbReference type="ARBA" id="ARBA00012452"/>
    </source>
</evidence>
<keyword evidence="8" id="KW-1185">Reference proteome</keyword>
<evidence type="ECO:0000313" key="7">
    <source>
        <dbReference type="EMBL" id="RYR31440.1"/>
    </source>
</evidence>
<name>A0A445AYF7_ARAHY</name>
<dbReference type="GO" id="GO:0016034">
    <property type="term" value="F:maleylacetoacetate isomerase activity"/>
    <property type="evidence" value="ECO:0007669"/>
    <property type="project" value="TreeGrafter"/>
</dbReference>
<dbReference type="SFLD" id="SFLDS00019">
    <property type="entry name" value="Glutathione_Transferase_(cytos"/>
    <property type="match status" value="1"/>
</dbReference>
<dbReference type="GO" id="GO:0005737">
    <property type="term" value="C:cytoplasm"/>
    <property type="evidence" value="ECO:0007669"/>
    <property type="project" value="InterPro"/>
</dbReference>
<feature type="domain" description="GST C-terminal" evidence="6">
    <location>
        <begin position="92"/>
        <end position="221"/>
    </location>
</feature>
<sequence length="263" mass="30080">MASDTKKLKLYSYWRSSCSFRVRIALNLKGLKYDYIPVNLLKGEQSHPEFLKLNPVGFVPVLLDGDLVLADSLAIIMYLDDKYPQHPLLPSDIHKRAINFQATHIVSSSIQPLQNISFLNYIGEKVGPDEKLPWVQSVLRKGFTALEKLLKDHTGRYATGDEIFLADVFLAPQLHAAFTRFNIPMDSTELHHFPKVCAPLALQPMFGKSNWLFNHKMNSPLCQDCMRRIMLPQHSRKLCRRTNQMQYTSRANNLGAVRTLVDL</sequence>
<comment type="catalytic activity">
    <reaction evidence="4">
        <text>RX + glutathione = an S-substituted glutathione + a halide anion + H(+)</text>
        <dbReference type="Rhea" id="RHEA:16437"/>
        <dbReference type="ChEBI" id="CHEBI:15378"/>
        <dbReference type="ChEBI" id="CHEBI:16042"/>
        <dbReference type="ChEBI" id="CHEBI:17792"/>
        <dbReference type="ChEBI" id="CHEBI:57925"/>
        <dbReference type="ChEBI" id="CHEBI:90779"/>
        <dbReference type="EC" id="2.5.1.18"/>
    </reaction>
</comment>
<dbReference type="InterPro" id="IPR010987">
    <property type="entry name" value="Glutathione-S-Trfase_C-like"/>
</dbReference>
<dbReference type="SUPFAM" id="SSF52833">
    <property type="entry name" value="Thioredoxin-like"/>
    <property type="match status" value="1"/>
</dbReference>
<dbReference type="PROSITE" id="PS50404">
    <property type="entry name" value="GST_NTER"/>
    <property type="match status" value="1"/>
</dbReference>
<protein>
    <recommendedName>
        <fullName evidence="2">glutathione transferase</fullName>
        <ecNumber evidence="2">2.5.1.18</ecNumber>
    </recommendedName>
</protein>
<dbReference type="Proteomes" id="UP000289738">
    <property type="component" value="Chromosome B01"/>
</dbReference>
<dbReference type="GO" id="GO:0006559">
    <property type="term" value="P:L-phenylalanine catabolic process"/>
    <property type="evidence" value="ECO:0007669"/>
    <property type="project" value="TreeGrafter"/>
</dbReference>
<dbReference type="InterPro" id="IPR005955">
    <property type="entry name" value="GST_Zeta"/>
</dbReference>
<evidence type="ECO:0000259" key="5">
    <source>
        <dbReference type="PROSITE" id="PS50404"/>
    </source>
</evidence>
<evidence type="ECO:0000313" key="8">
    <source>
        <dbReference type="Proteomes" id="UP000289738"/>
    </source>
</evidence>
<dbReference type="InterPro" id="IPR036249">
    <property type="entry name" value="Thioredoxin-like_sf"/>
</dbReference>
<gene>
    <name evidence="7" type="ORF">Ahy_B01g056246</name>
</gene>
<dbReference type="EMBL" id="SDMP01000011">
    <property type="protein sequence ID" value="RYR31440.1"/>
    <property type="molecule type" value="Genomic_DNA"/>
</dbReference>
<dbReference type="GO" id="GO:0006749">
    <property type="term" value="P:glutathione metabolic process"/>
    <property type="evidence" value="ECO:0007669"/>
    <property type="project" value="TreeGrafter"/>
</dbReference>
<comment type="caution">
    <text evidence="7">The sequence shown here is derived from an EMBL/GenBank/DDBJ whole genome shotgun (WGS) entry which is preliminary data.</text>
</comment>
<dbReference type="PANTHER" id="PTHR42673">
    <property type="entry name" value="MALEYLACETOACETATE ISOMERASE"/>
    <property type="match status" value="1"/>
</dbReference>
<dbReference type="Pfam" id="PF02798">
    <property type="entry name" value="GST_N"/>
    <property type="match status" value="1"/>
</dbReference>
<dbReference type="Gene3D" id="1.20.1050.10">
    <property type="match status" value="1"/>
</dbReference>
<dbReference type="FunFam" id="3.40.30.10:FF:000100">
    <property type="entry name" value="Glutathione S-transferase Z1"/>
    <property type="match status" value="1"/>
</dbReference>
<evidence type="ECO:0000256" key="4">
    <source>
        <dbReference type="ARBA" id="ARBA00047960"/>
    </source>
</evidence>
<feature type="domain" description="GST N-terminal" evidence="5">
    <location>
        <begin position="6"/>
        <end position="87"/>
    </location>
</feature>
<proteinExistence type="inferred from homology"/>
<dbReference type="InterPro" id="IPR034333">
    <property type="entry name" value="GST_Zeta_N"/>
</dbReference>
<dbReference type="AlphaFoldDB" id="A0A445AYF7"/>
<evidence type="ECO:0000256" key="3">
    <source>
        <dbReference type="ARBA" id="ARBA00022679"/>
    </source>
</evidence>
<dbReference type="InterPro" id="IPR036282">
    <property type="entry name" value="Glutathione-S-Trfase_C_sf"/>
</dbReference>
<reference evidence="7 8" key="1">
    <citation type="submission" date="2019-01" db="EMBL/GenBank/DDBJ databases">
        <title>Sequencing of cultivated peanut Arachis hypogaea provides insights into genome evolution and oil improvement.</title>
        <authorList>
            <person name="Chen X."/>
        </authorList>
    </citation>
    <scope>NUCLEOTIDE SEQUENCE [LARGE SCALE GENOMIC DNA]</scope>
    <source>
        <strain evidence="8">cv. Fuhuasheng</strain>
        <tissue evidence="7">Leaves</tissue>
    </source>
</reference>
<dbReference type="Gene3D" id="3.40.30.10">
    <property type="entry name" value="Glutaredoxin"/>
    <property type="match status" value="1"/>
</dbReference>
<keyword evidence="3" id="KW-0808">Transferase</keyword>
<dbReference type="Pfam" id="PF13410">
    <property type="entry name" value="GST_C_2"/>
    <property type="match status" value="1"/>
</dbReference>
<dbReference type="PROSITE" id="PS50405">
    <property type="entry name" value="GST_CTER"/>
    <property type="match status" value="1"/>
</dbReference>
<dbReference type="CDD" id="cd03042">
    <property type="entry name" value="GST_N_Zeta"/>
    <property type="match status" value="1"/>
</dbReference>
<dbReference type="InterPro" id="IPR004045">
    <property type="entry name" value="Glutathione_S-Trfase_N"/>
</dbReference>
<dbReference type="InterPro" id="IPR040079">
    <property type="entry name" value="Glutathione_S-Trfase"/>
</dbReference>
<comment type="similarity">
    <text evidence="1">Belongs to the GST superfamily. Zeta family.</text>
</comment>
<accession>A0A445AYF7</accession>
<evidence type="ECO:0000259" key="6">
    <source>
        <dbReference type="PROSITE" id="PS50405"/>
    </source>
</evidence>
<dbReference type="PANTHER" id="PTHR42673:SF4">
    <property type="entry name" value="MALEYLACETOACETATE ISOMERASE"/>
    <property type="match status" value="1"/>
</dbReference>
<dbReference type="EC" id="2.5.1.18" evidence="2"/>
<organism evidence="7 8">
    <name type="scientific">Arachis hypogaea</name>
    <name type="common">Peanut</name>
    <dbReference type="NCBI Taxonomy" id="3818"/>
    <lineage>
        <taxon>Eukaryota</taxon>
        <taxon>Viridiplantae</taxon>
        <taxon>Streptophyta</taxon>
        <taxon>Embryophyta</taxon>
        <taxon>Tracheophyta</taxon>
        <taxon>Spermatophyta</taxon>
        <taxon>Magnoliopsida</taxon>
        <taxon>eudicotyledons</taxon>
        <taxon>Gunneridae</taxon>
        <taxon>Pentapetalae</taxon>
        <taxon>rosids</taxon>
        <taxon>fabids</taxon>
        <taxon>Fabales</taxon>
        <taxon>Fabaceae</taxon>
        <taxon>Papilionoideae</taxon>
        <taxon>50 kb inversion clade</taxon>
        <taxon>dalbergioids sensu lato</taxon>
        <taxon>Dalbergieae</taxon>
        <taxon>Pterocarpus clade</taxon>
        <taxon>Arachis</taxon>
    </lineage>
</organism>
<dbReference type="STRING" id="3818.A0A445AYF7"/>
<dbReference type="GO" id="GO:0004364">
    <property type="term" value="F:glutathione transferase activity"/>
    <property type="evidence" value="ECO:0007669"/>
    <property type="project" value="UniProtKB-EC"/>
</dbReference>